<sequence length="377" mass="42689">MGKGQREKKDRKQPHIALFISALRKGGSERVLVNLAEYLKDNGVEVTVVTQYEGQGEYSLSPGIRRVFSEITEEKKSRSRVVNFFRRFFKLRGIWKAERPDVILSFIGKNNLMALLTSSFLRIPVVISVRGEPKEEYYSGVLRFFAKTYFARAAGVVLQTKEAMQFFPERIRKKAVILKNPLNPSFVRERFEGERERCIHAVGRMDANKNHEMILRAFAALAADFPEVRLVIYGNGECREPLIKLSEQLGLSERISLPGTVSDVADKIYRSSAFVLSSYSEGMPNTLIEAMCMGLPVISTDCPCGGPAELIEDGVNGYLIPPGDGKALEERLRILLSDREKAEKMGRNASKLLEEYRPEHVDRTWMDYLLSFLPPAK</sequence>
<accession>A0A3E3IYD9</accession>
<reference evidence="4 6" key="1">
    <citation type="submission" date="2018-08" db="EMBL/GenBank/DDBJ databases">
        <title>A genome reference for cultivated species of the human gut microbiota.</title>
        <authorList>
            <person name="Zou Y."/>
            <person name="Xue W."/>
            <person name="Luo G."/>
        </authorList>
    </citation>
    <scope>NUCLEOTIDE SEQUENCE [LARGE SCALE GENOMIC DNA]</scope>
    <source>
        <strain evidence="4 6">AF26-4BH</strain>
        <strain evidence="3">TF05-5AC</strain>
    </source>
</reference>
<dbReference type="OrthoDB" id="9787617at2"/>
<dbReference type="Proteomes" id="UP000260812">
    <property type="component" value="Unassembled WGS sequence"/>
</dbReference>
<organism evidence="4 6">
    <name type="scientific">Eisenbergiella massiliensis</name>
    <dbReference type="NCBI Taxonomy" id="1720294"/>
    <lineage>
        <taxon>Bacteria</taxon>
        <taxon>Bacillati</taxon>
        <taxon>Bacillota</taxon>
        <taxon>Clostridia</taxon>
        <taxon>Lachnospirales</taxon>
        <taxon>Lachnospiraceae</taxon>
        <taxon>Eisenbergiella</taxon>
    </lineage>
</organism>
<feature type="domain" description="Glycosyl transferase family 1" evidence="1">
    <location>
        <begin position="193"/>
        <end position="351"/>
    </location>
</feature>
<proteinExistence type="predicted"/>
<evidence type="ECO:0000313" key="6">
    <source>
        <dbReference type="Proteomes" id="UP000261166"/>
    </source>
</evidence>
<dbReference type="Pfam" id="PF13439">
    <property type="entry name" value="Glyco_transf_4"/>
    <property type="match status" value="1"/>
</dbReference>
<name>A0A3E3IYD9_9FIRM</name>
<dbReference type="SUPFAM" id="SSF53756">
    <property type="entry name" value="UDP-Glycosyltransferase/glycogen phosphorylase"/>
    <property type="match status" value="1"/>
</dbReference>
<dbReference type="InterPro" id="IPR001296">
    <property type="entry name" value="Glyco_trans_1"/>
</dbReference>
<evidence type="ECO:0000313" key="4">
    <source>
        <dbReference type="EMBL" id="RGE72106.1"/>
    </source>
</evidence>
<evidence type="ECO:0000259" key="1">
    <source>
        <dbReference type="Pfam" id="PF00534"/>
    </source>
</evidence>
<keyword evidence="5" id="KW-1185">Reference proteome</keyword>
<dbReference type="GeneID" id="97989081"/>
<dbReference type="Pfam" id="PF00534">
    <property type="entry name" value="Glycos_transf_1"/>
    <property type="match status" value="1"/>
</dbReference>
<dbReference type="AlphaFoldDB" id="A0A3E3IYD9"/>
<dbReference type="Proteomes" id="UP000261166">
    <property type="component" value="Unassembled WGS sequence"/>
</dbReference>
<dbReference type="InterPro" id="IPR028098">
    <property type="entry name" value="Glyco_trans_4-like_N"/>
</dbReference>
<evidence type="ECO:0000259" key="2">
    <source>
        <dbReference type="Pfam" id="PF13439"/>
    </source>
</evidence>
<dbReference type="Gene3D" id="3.40.50.2000">
    <property type="entry name" value="Glycogen Phosphorylase B"/>
    <property type="match status" value="2"/>
</dbReference>
<dbReference type="PANTHER" id="PTHR12526:SF630">
    <property type="entry name" value="GLYCOSYLTRANSFERASE"/>
    <property type="match status" value="1"/>
</dbReference>
<comment type="caution">
    <text evidence="4">The sequence shown here is derived from an EMBL/GenBank/DDBJ whole genome shotgun (WGS) entry which is preliminary data.</text>
</comment>
<feature type="domain" description="Glycosyltransferase subfamily 4-like N-terminal" evidence="2">
    <location>
        <begin position="26"/>
        <end position="167"/>
    </location>
</feature>
<dbReference type="EMBL" id="QVLV01000016">
    <property type="protein sequence ID" value="RGE57329.1"/>
    <property type="molecule type" value="Genomic_DNA"/>
</dbReference>
<evidence type="ECO:0000313" key="5">
    <source>
        <dbReference type="Proteomes" id="UP000260812"/>
    </source>
</evidence>
<protein>
    <submittedName>
        <fullName evidence="4">Glycosyltransferase family 4 protein</fullName>
    </submittedName>
</protein>
<dbReference type="PANTHER" id="PTHR12526">
    <property type="entry name" value="GLYCOSYLTRANSFERASE"/>
    <property type="match status" value="1"/>
</dbReference>
<keyword evidence="4" id="KW-0808">Transferase</keyword>
<dbReference type="GO" id="GO:0016757">
    <property type="term" value="F:glycosyltransferase activity"/>
    <property type="evidence" value="ECO:0007669"/>
    <property type="project" value="InterPro"/>
</dbReference>
<dbReference type="RefSeq" id="WP_025488494.1">
    <property type="nucleotide sequence ID" value="NZ_JBKUNB010000008.1"/>
</dbReference>
<evidence type="ECO:0000313" key="3">
    <source>
        <dbReference type="EMBL" id="RGE57329.1"/>
    </source>
</evidence>
<dbReference type="EMBL" id="QVLU01000007">
    <property type="protein sequence ID" value="RGE72106.1"/>
    <property type="molecule type" value="Genomic_DNA"/>
</dbReference>
<gene>
    <name evidence="4" type="ORF">DWY69_09360</name>
    <name evidence="3" type="ORF">DXC51_19955</name>
</gene>